<keyword evidence="1" id="KW-0175">Coiled coil</keyword>
<protein>
    <recommendedName>
        <fullName evidence="5">MotA/TolQ/ExbB proton channel domain-containing protein</fullName>
    </recommendedName>
</protein>
<dbReference type="OrthoDB" id="2809136at2"/>
<keyword evidence="2" id="KW-0812">Transmembrane</keyword>
<feature type="coiled-coil region" evidence="1">
    <location>
        <begin position="363"/>
        <end position="390"/>
    </location>
</feature>
<keyword evidence="2" id="KW-1133">Transmembrane helix</keyword>
<feature type="transmembrane region" description="Helical" evidence="2">
    <location>
        <begin position="161"/>
        <end position="180"/>
    </location>
</feature>
<gene>
    <name evidence="3" type="ORF">FCL54_03140</name>
</gene>
<feature type="transmembrane region" description="Helical" evidence="2">
    <location>
        <begin position="6"/>
        <end position="24"/>
    </location>
</feature>
<accession>A0A5R9FFE2</accession>
<reference evidence="3 4" key="1">
    <citation type="submission" date="2019-04" db="EMBL/GenBank/DDBJ databases">
        <title>Bacillus caeni sp. nov., a bacterium isolated from mangrove sediment.</title>
        <authorList>
            <person name="Huang H."/>
            <person name="Mo K."/>
            <person name="Hu Y."/>
        </authorList>
    </citation>
    <scope>NUCLEOTIDE SEQUENCE [LARGE SCALE GENOMIC DNA]</scope>
    <source>
        <strain evidence="3 4">HB172195</strain>
    </source>
</reference>
<evidence type="ECO:0000256" key="1">
    <source>
        <dbReference type="SAM" id="Coils"/>
    </source>
</evidence>
<feature type="coiled-coil region" evidence="1">
    <location>
        <begin position="302"/>
        <end position="336"/>
    </location>
</feature>
<feature type="transmembrane region" description="Helical" evidence="2">
    <location>
        <begin position="110"/>
        <end position="127"/>
    </location>
</feature>
<keyword evidence="2" id="KW-0472">Membrane</keyword>
<organism evidence="3 4">
    <name type="scientific">Exobacillus caeni</name>
    <dbReference type="NCBI Taxonomy" id="2574798"/>
    <lineage>
        <taxon>Bacteria</taxon>
        <taxon>Bacillati</taxon>
        <taxon>Bacillota</taxon>
        <taxon>Bacilli</taxon>
        <taxon>Bacillales</taxon>
        <taxon>Guptibacillaceae</taxon>
        <taxon>Exobacillus</taxon>
    </lineage>
</organism>
<dbReference type="EMBL" id="SWLG01000001">
    <property type="protein sequence ID" value="TLS39314.1"/>
    <property type="molecule type" value="Genomic_DNA"/>
</dbReference>
<name>A0A5R9FFE2_9BACL</name>
<dbReference type="RefSeq" id="WP_138123036.1">
    <property type="nucleotide sequence ID" value="NZ_SWLG01000001.1"/>
</dbReference>
<comment type="caution">
    <text evidence="3">The sequence shown here is derived from an EMBL/GenBank/DDBJ whole genome shotgun (WGS) entry which is preliminary data.</text>
</comment>
<proteinExistence type="predicted"/>
<dbReference type="Proteomes" id="UP000308230">
    <property type="component" value="Unassembled WGS sequence"/>
</dbReference>
<dbReference type="Gene3D" id="1.10.287.950">
    <property type="entry name" value="Methyl-accepting chemotaxis protein"/>
    <property type="match status" value="1"/>
</dbReference>
<evidence type="ECO:0000313" key="4">
    <source>
        <dbReference type="Proteomes" id="UP000308230"/>
    </source>
</evidence>
<dbReference type="AlphaFoldDB" id="A0A5R9FFE2"/>
<sequence length="511" mass="59446">MSYTTFVVLCIIGAIALFGFIGHLQVTLQMKSWLNELERVSGALEEKSFRYPWIQQVLEDYRNYHLAGISPINTQALVEKYFFRERVPLFGFFRIPVGSVLRLIQQLPPASIVMGILGTFIGLTLAITSMQETLLLLGDQSAALSLPAVITAISAPFKGMSVAFVTSIAGIGNALFLTMLQSGFLTGGRTIAYYQEKMMTDFETLLDFKVNAELENQKPRDSLEKLLDRLVSKIQESFQLTIGDFGRDMVSFTDQLKQAMEEVQNILETQRIFSDQFSTSTNELLGFGENFKKTFETMDHIQQKTNASLMELGNKIKQLEQQLKQSSDKSENGYRRFEQFIQRSDGLLKETQKKTEELSQLFLRGLEEQMQRYQQSFDEHERRNQQQQDEWFYRYQEKQNHYGRASEDFSESVNRLEKAWYTAIDKLKRETFDPMFYKMEREPKDNHLQHEFRNLSHSLDSLYQGLSREFKDIQHYLGEVYHLMHRMYEERARTSVSITGQKPIPSQLTDR</sequence>
<evidence type="ECO:0000256" key="2">
    <source>
        <dbReference type="SAM" id="Phobius"/>
    </source>
</evidence>
<keyword evidence="4" id="KW-1185">Reference proteome</keyword>
<evidence type="ECO:0008006" key="5">
    <source>
        <dbReference type="Google" id="ProtNLM"/>
    </source>
</evidence>
<evidence type="ECO:0000313" key="3">
    <source>
        <dbReference type="EMBL" id="TLS39314.1"/>
    </source>
</evidence>
<feature type="transmembrane region" description="Helical" evidence="2">
    <location>
        <begin position="134"/>
        <end position="155"/>
    </location>
</feature>